<dbReference type="Pfam" id="PF00995">
    <property type="entry name" value="Sec1"/>
    <property type="match status" value="1"/>
</dbReference>
<feature type="compositionally biased region" description="Gly residues" evidence="2">
    <location>
        <begin position="824"/>
        <end position="834"/>
    </location>
</feature>
<evidence type="ECO:0000256" key="2">
    <source>
        <dbReference type="SAM" id="MobiDB-lite"/>
    </source>
</evidence>
<accession>A0A9P9XVN4</accession>
<dbReference type="Gene3D" id="3.90.830.10">
    <property type="entry name" value="Syntaxin Binding Protein 1, Chain A, domain 2"/>
    <property type="match status" value="1"/>
</dbReference>
<evidence type="ECO:0000313" key="3">
    <source>
        <dbReference type="EMBL" id="KAI6778478.1"/>
    </source>
</evidence>
<dbReference type="Gene3D" id="1.25.40.60">
    <property type="match status" value="1"/>
</dbReference>
<organism evidence="3 4">
    <name type="scientific">Emericellopsis cladophorae</name>
    <dbReference type="NCBI Taxonomy" id="2686198"/>
    <lineage>
        <taxon>Eukaryota</taxon>
        <taxon>Fungi</taxon>
        <taxon>Dikarya</taxon>
        <taxon>Ascomycota</taxon>
        <taxon>Pezizomycotina</taxon>
        <taxon>Sordariomycetes</taxon>
        <taxon>Hypocreomycetidae</taxon>
        <taxon>Hypocreales</taxon>
        <taxon>Bionectriaceae</taxon>
        <taxon>Emericellopsis</taxon>
    </lineage>
</organism>
<dbReference type="Proteomes" id="UP001055219">
    <property type="component" value="Unassembled WGS sequence"/>
</dbReference>
<proteinExistence type="inferred from homology"/>
<dbReference type="InterPro" id="IPR001619">
    <property type="entry name" value="Sec1-like"/>
</dbReference>
<keyword evidence="4" id="KW-1185">Reference proteome</keyword>
<dbReference type="InterPro" id="IPR043127">
    <property type="entry name" value="Sec-1-like_dom3a"/>
</dbReference>
<comment type="caution">
    <text evidence="3">The sequence shown here is derived from an EMBL/GenBank/DDBJ whole genome shotgun (WGS) entry which is preliminary data.</text>
</comment>
<feature type="compositionally biased region" description="Low complexity" evidence="2">
    <location>
        <begin position="773"/>
        <end position="785"/>
    </location>
</feature>
<feature type="compositionally biased region" description="Pro residues" evidence="2">
    <location>
        <begin position="788"/>
        <end position="816"/>
    </location>
</feature>
<dbReference type="PANTHER" id="PTHR11679">
    <property type="entry name" value="VESICLE PROTEIN SORTING-ASSOCIATED"/>
    <property type="match status" value="1"/>
</dbReference>
<dbReference type="EMBL" id="JAGIXG020000067">
    <property type="protein sequence ID" value="KAI6778478.1"/>
    <property type="molecule type" value="Genomic_DNA"/>
</dbReference>
<name>A0A9P9XVN4_9HYPO</name>
<reference evidence="3" key="1">
    <citation type="journal article" date="2021" name="J Fungi (Basel)">
        <title>Genomic and Metabolomic Analyses of the Marine Fungus Emericellopsis cladophorae: Insights into Saltwater Adaptability Mechanisms and Its Biosynthetic Potential.</title>
        <authorList>
            <person name="Goncalves M.F.M."/>
            <person name="Hilario S."/>
            <person name="Van de Peer Y."/>
            <person name="Esteves A.C."/>
            <person name="Alves A."/>
        </authorList>
    </citation>
    <scope>NUCLEOTIDE SEQUENCE</scope>
    <source>
        <strain evidence="3">MUM 19.33</strain>
    </source>
</reference>
<dbReference type="InterPro" id="IPR043154">
    <property type="entry name" value="Sec-1-like_dom1"/>
</dbReference>
<feature type="region of interest" description="Disordered" evidence="2">
    <location>
        <begin position="747"/>
        <end position="850"/>
    </location>
</feature>
<dbReference type="AlphaFoldDB" id="A0A9P9XVN4"/>
<evidence type="ECO:0000256" key="1">
    <source>
        <dbReference type="ARBA" id="ARBA00009884"/>
    </source>
</evidence>
<dbReference type="SUPFAM" id="SSF56815">
    <property type="entry name" value="Sec1/munc18-like (SM) proteins"/>
    <property type="match status" value="1"/>
</dbReference>
<dbReference type="Gene3D" id="3.40.50.2060">
    <property type="match status" value="1"/>
</dbReference>
<dbReference type="OrthoDB" id="2228at2759"/>
<protein>
    <submittedName>
        <fullName evidence="3">Protein transport protein-like protein</fullName>
    </submittedName>
</protein>
<dbReference type="InterPro" id="IPR036045">
    <property type="entry name" value="Sec1-like_sf"/>
</dbReference>
<dbReference type="GeneID" id="75826893"/>
<dbReference type="Gene3D" id="3.40.50.1910">
    <property type="match status" value="1"/>
</dbReference>
<sequence>MESILRHRGANPRSKQTPPGDGATGTSSFMALPTEIHLAISQQLIYPDALSLKHVNRYFYSFVDTGTKLKVDWLISRRMLHLECPAKRCDMRSDIRFCRGSVPLLMKRRREHIECESRPGLGCLVYGTKRCSTGIFAQCMYWKCLIVDTNSKKIVDNCVNEDAILNINIASPYFLLLVPTELKANQQDIERIEDRREQNPDMDAIYILSPEPHIVDCLLHDFSTRKYRSAFLVWTNLLPAELRRKIDEFPGVRQLRSSTKTLFIDFYPRESHLITFRDPWSFPVLYHRECDSLVAAHLKTTAQRIAGICITLCEYPKVRYYKPREPTWESAVLCSHLANFVQQELDMYAQWNKNFPPPSTRPQGTLLITDRAMDTISPLVHEFTYQAMAHDLLSIKEGEKVTYHTTINQGTPEAEEKDMELSDKDKIWVENRHRHMKDTIDKLMGDFRRFLEDNPHFANDADTTNLNAIRDMLAGLPQFQEMKEAYSLHLTMAQECMNIFQHQKLPDVASSEQTMATGLDEDYRKPKNVLDAVVRLLDDEAIKPADRLRLIILYVLYRDGVVLEDIKRLLAHASLPQSDISPFSALEFLGGRAIRRELKDIKPPRHILFPKDPRNAPQNEEYSLSRHDPVLKSVLENLTKGTLDSVDFPYVKPPIDPNEDLLLAQGASLRAGGPRPNWAAAGRRQTDTNRQRILVFFAGGATYSEARVAYEVSHERNKDIILATSHMLTPSLYIRQLGDLCRGRRQLDLPADRPKPRAPAHVFERPAPPPQQLQPHASLPAAPHPGAMRPPPQQQPAPSPRGPSPNHPPRVPPPPTQQMDNLSMGGGPENGTGGKLHKEKKRRNFLGMKK</sequence>
<feature type="region of interest" description="Disordered" evidence="2">
    <location>
        <begin position="1"/>
        <end position="26"/>
    </location>
</feature>
<feature type="compositionally biased region" description="Basic residues" evidence="2">
    <location>
        <begin position="835"/>
        <end position="850"/>
    </location>
</feature>
<dbReference type="RefSeq" id="XP_051359334.1">
    <property type="nucleotide sequence ID" value="XM_051509682.1"/>
</dbReference>
<reference evidence="3" key="2">
    <citation type="submission" date="2022-07" db="EMBL/GenBank/DDBJ databases">
        <authorList>
            <person name="Goncalves M.F.M."/>
            <person name="Hilario S."/>
            <person name="Van De Peer Y."/>
            <person name="Esteves A.C."/>
            <person name="Alves A."/>
        </authorList>
    </citation>
    <scope>NUCLEOTIDE SEQUENCE</scope>
    <source>
        <strain evidence="3">MUM 19.33</strain>
    </source>
</reference>
<dbReference type="GO" id="GO:0016192">
    <property type="term" value="P:vesicle-mediated transport"/>
    <property type="evidence" value="ECO:0007669"/>
    <property type="project" value="InterPro"/>
</dbReference>
<comment type="similarity">
    <text evidence="1">Belongs to the STXBP/unc-18/SEC1 family.</text>
</comment>
<feature type="compositionally biased region" description="Basic residues" evidence="2">
    <location>
        <begin position="1"/>
        <end position="10"/>
    </location>
</feature>
<gene>
    <name evidence="3" type="ORF">J7T54_000373</name>
</gene>
<evidence type="ECO:0000313" key="4">
    <source>
        <dbReference type="Proteomes" id="UP001055219"/>
    </source>
</evidence>
<dbReference type="InterPro" id="IPR027482">
    <property type="entry name" value="Sec1-like_dom2"/>
</dbReference>